<evidence type="ECO:0008006" key="8">
    <source>
        <dbReference type="Google" id="ProtNLM"/>
    </source>
</evidence>
<dbReference type="Gene3D" id="1.10.238.10">
    <property type="entry name" value="EF-hand"/>
    <property type="match status" value="1"/>
</dbReference>
<dbReference type="SMART" id="SM00164">
    <property type="entry name" value="TBC"/>
    <property type="match status" value="1"/>
</dbReference>
<sequence>MWVNPKEVYANTLWHNEKLSVYFLLQHRVGHGQGNKLSSLLVGTFDSLFETKPSPYRILHQTPKSEKCYEIACALTESDILKDWEWLENNLDLKIFENEDDVTDFVFCKIKSLVATNASETLDEENSESFKDATIKFHRLFNISRDTNLVCYYSCSYLKNIVPHQGWLYLSVDYLCFYSYLLGIEYKIVVRWTDVINLDKNTGVLTDTIKVITRDKREYRFCMFLHSSEAFDLMKQLVNIAMKGIINDRWFNKDHDLLLKANKYVSKKQSFMKRDLDARAMSESYRLLFRLPLNEKLNGITNALLINMYTKKSVFGQLYLSQNFLCFNSSKTKDPLNVVIPLCDVSQVEKIEHNKDMSFDNAVIITLKQTSANEKPSFFIFSQILKRDFFLKNISDLLGSLETRSSFKFQGTDSISDKEIKQPLRFIFGTKDQDNSIIKIKQRTKEVKWELYFNDHGDSISMYKTKELVKLVLDGIPESLRSNLWLKFSGAYHDMVANPGLYNELVNIASTTKSISHDEIERDLHRSLPEHPAFQSEIGINALRRVLTAYATKNPQIGYCQAMNIIASVLLIYCTEEEAFWLLACICENMLPDYYNNKVVGALVDQRVMDNLIANNLPFIYDILSRLGLIQMISLSWFLTIFLSVMNYQSAIHIVDWFFFDGAKVIFQVALSILEMNHKRLACCRDDGEAMQTLCNYLSGIYNEEFEQSDLYKDGDKIDRSVSVQELINNGYTKFKSVNSKMIENLRVMNRLKVVQSLEDGNEKNIVRLLHLDNYFSSNELMDLLKFVREEVVSVHKRTHVQPLKAETPMEPYESYRIDFHLFETMFTAISPLAKNSGTNNLSVRLFKLMDMNDDGFLNFRELTIALGLTSTVDVTTRLKILYLLHLSPLLSNDSLSSTDPNISESGAEYASDAAEYFNTNISSDIICESNLNDLQTLRSITTNWKKSSICLPIMSEDRFIELCKTMYDLIGNSTIDQEILNNISKISTNLLELGNLNKEESNKSENRNDSEWFINAEQFVATALTVQKLVEFIGARGNVLKALQELRNIYM</sequence>
<protein>
    <recommendedName>
        <fullName evidence="8">Rab-GAP TBC domain-containing protein</fullName>
    </recommendedName>
</protein>
<reference evidence="6 7" key="1">
    <citation type="submission" date="2019-08" db="EMBL/GenBank/DDBJ databases">
        <title>The genome of the soybean aphid Biotype 1, its phylome, world population structure and adaptation to the North American continent.</title>
        <authorList>
            <person name="Giordano R."/>
            <person name="Donthu R.K."/>
            <person name="Hernandez A.G."/>
            <person name="Wright C.L."/>
            <person name="Zimin A.V."/>
        </authorList>
    </citation>
    <scope>NUCLEOTIDE SEQUENCE [LARGE SCALE GENOMIC DNA]</scope>
    <source>
        <tissue evidence="6">Whole aphids</tissue>
    </source>
</reference>
<dbReference type="InterPro" id="IPR035969">
    <property type="entry name" value="Rab-GAP_TBC_sf"/>
</dbReference>
<dbReference type="InterPro" id="IPR018247">
    <property type="entry name" value="EF_Hand_1_Ca_BS"/>
</dbReference>
<evidence type="ECO:0000256" key="3">
    <source>
        <dbReference type="ARBA" id="ARBA00022837"/>
    </source>
</evidence>
<dbReference type="SMART" id="SM00568">
    <property type="entry name" value="GRAM"/>
    <property type="match status" value="2"/>
</dbReference>
<dbReference type="PROSITE" id="PS50222">
    <property type="entry name" value="EF_HAND_2"/>
    <property type="match status" value="1"/>
</dbReference>
<dbReference type="PANTHER" id="PTHR47666">
    <property type="entry name" value="PROTEIN VASCULAR ASSOCIATED DEATH 1, CHLOROPLASTIC"/>
    <property type="match status" value="1"/>
</dbReference>
<dbReference type="FunFam" id="1.10.8.270:FF:000002">
    <property type="entry name" value="TBC1 domain family member 9B"/>
    <property type="match status" value="1"/>
</dbReference>
<evidence type="ECO:0000313" key="7">
    <source>
        <dbReference type="Proteomes" id="UP000475862"/>
    </source>
</evidence>
<dbReference type="OrthoDB" id="17687at2759"/>
<dbReference type="FunFam" id="2.30.29.30:FF:000013">
    <property type="entry name" value="Putative TBC1 domain family member 8B"/>
    <property type="match status" value="1"/>
</dbReference>
<dbReference type="InterPro" id="IPR000195">
    <property type="entry name" value="Rab-GAP-TBC_dom"/>
</dbReference>
<keyword evidence="7" id="KW-1185">Reference proteome</keyword>
<dbReference type="Gene3D" id="1.10.472.80">
    <property type="entry name" value="Ypt/Rab-GAP domain of gyp1p, domain 3"/>
    <property type="match status" value="1"/>
</dbReference>
<dbReference type="InterPro" id="IPR011993">
    <property type="entry name" value="PH-like_dom_sf"/>
</dbReference>
<evidence type="ECO:0000259" key="5">
    <source>
        <dbReference type="PROSITE" id="PS50222"/>
    </source>
</evidence>
<evidence type="ECO:0000313" key="6">
    <source>
        <dbReference type="EMBL" id="KAE9531877.1"/>
    </source>
</evidence>
<evidence type="ECO:0000256" key="2">
    <source>
        <dbReference type="ARBA" id="ARBA00022737"/>
    </source>
</evidence>
<keyword evidence="2" id="KW-0677">Repeat</keyword>
<feature type="domain" description="EF-hand" evidence="5">
    <location>
        <begin position="845"/>
        <end position="873"/>
    </location>
</feature>
<dbReference type="InterPro" id="IPR011992">
    <property type="entry name" value="EF-hand-dom_pair"/>
</dbReference>
<keyword evidence="1" id="KW-0343">GTPase activation</keyword>
<keyword evidence="3" id="KW-0106">Calcium</keyword>
<dbReference type="Pfam" id="PF00566">
    <property type="entry name" value="RabGAP-TBC"/>
    <property type="match status" value="1"/>
</dbReference>
<dbReference type="PANTHER" id="PTHR47666:SF1">
    <property type="entry name" value="PROTEIN VASCULAR ASSOCIATED DEATH 1, CHLOROPLASTIC"/>
    <property type="match status" value="1"/>
</dbReference>
<dbReference type="GO" id="GO:0005096">
    <property type="term" value="F:GTPase activator activity"/>
    <property type="evidence" value="ECO:0007669"/>
    <property type="project" value="UniProtKB-KW"/>
</dbReference>
<dbReference type="Gene3D" id="1.10.8.270">
    <property type="entry name" value="putative rabgap domain of human tbc1 domain family member 14 like domains"/>
    <property type="match status" value="1"/>
</dbReference>
<dbReference type="SUPFAM" id="SSF47473">
    <property type="entry name" value="EF-hand"/>
    <property type="match status" value="1"/>
</dbReference>
<dbReference type="SUPFAM" id="SSF47923">
    <property type="entry name" value="Ypt/Rab-GAP domain of gyp1p"/>
    <property type="match status" value="2"/>
</dbReference>
<dbReference type="Pfam" id="PF02893">
    <property type="entry name" value="GRAM"/>
    <property type="match status" value="2"/>
</dbReference>
<dbReference type="GO" id="GO:0005509">
    <property type="term" value="F:calcium ion binding"/>
    <property type="evidence" value="ECO:0007669"/>
    <property type="project" value="InterPro"/>
</dbReference>
<gene>
    <name evidence="6" type="ORF">AGLY_010079</name>
</gene>
<feature type="domain" description="Rab-GAP TBC" evidence="4">
    <location>
        <begin position="475"/>
        <end position="662"/>
    </location>
</feature>
<dbReference type="Proteomes" id="UP000475862">
    <property type="component" value="Unassembled WGS sequence"/>
</dbReference>
<accession>A0A6G0TGA3</accession>
<name>A0A6G0TGA3_APHGL</name>
<dbReference type="GO" id="GO:0003008">
    <property type="term" value="P:system process"/>
    <property type="evidence" value="ECO:0007669"/>
    <property type="project" value="UniProtKB-ARBA"/>
</dbReference>
<dbReference type="InterPro" id="IPR002048">
    <property type="entry name" value="EF_hand_dom"/>
</dbReference>
<proteinExistence type="predicted"/>
<dbReference type="InterPro" id="IPR004182">
    <property type="entry name" value="GRAM"/>
</dbReference>
<dbReference type="AlphaFoldDB" id="A0A6G0TGA3"/>
<dbReference type="PROSITE" id="PS50086">
    <property type="entry name" value="TBC_RABGAP"/>
    <property type="match status" value="1"/>
</dbReference>
<comment type="caution">
    <text evidence="6">The sequence shown here is derived from an EMBL/GenBank/DDBJ whole genome shotgun (WGS) entry which is preliminary data.</text>
</comment>
<organism evidence="6 7">
    <name type="scientific">Aphis glycines</name>
    <name type="common">Soybean aphid</name>
    <dbReference type="NCBI Taxonomy" id="307491"/>
    <lineage>
        <taxon>Eukaryota</taxon>
        <taxon>Metazoa</taxon>
        <taxon>Ecdysozoa</taxon>
        <taxon>Arthropoda</taxon>
        <taxon>Hexapoda</taxon>
        <taxon>Insecta</taxon>
        <taxon>Pterygota</taxon>
        <taxon>Neoptera</taxon>
        <taxon>Paraneoptera</taxon>
        <taxon>Hemiptera</taxon>
        <taxon>Sternorrhyncha</taxon>
        <taxon>Aphidomorpha</taxon>
        <taxon>Aphidoidea</taxon>
        <taxon>Aphididae</taxon>
        <taxon>Aphidini</taxon>
        <taxon>Aphis</taxon>
        <taxon>Aphis</taxon>
    </lineage>
</organism>
<evidence type="ECO:0000256" key="1">
    <source>
        <dbReference type="ARBA" id="ARBA00022468"/>
    </source>
</evidence>
<dbReference type="EMBL" id="VYZN01000040">
    <property type="protein sequence ID" value="KAE9531877.1"/>
    <property type="molecule type" value="Genomic_DNA"/>
</dbReference>
<dbReference type="Gene3D" id="2.30.29.30">
    <property type="entry name" value="Pleckstrin-homology domain (PH domain)/Phosphotyrosine-binding domain (PTB)"/>
    <property type="match status" value="2"/>
</dbReference>
<dbReference type="PROSITE" id="PS00018">
    <property type="entry name" value="EF_HAND_1"/>
    <property type="match status" value="1"/>
</dbReference>
<evidence type="ECO:0000259" key="4">
    <source>
        <dbReference type="PROSITE" id="PS50086"/>
    </source>
</evidence>